<sequence length="116" mass="13119">MAKRKNPLKDLDAFLKQEAKSFVEPKKVAKDESAAFQSPPPVKEESESAALPLNENSVKSFLKALKAKGDEEFLDLLLSVAEESDKDSSKSKMLINTLLYLKDQKNWKENIKAYWS</sequence>
<keyword evidence="3" id="KW-1185">Reference proteome</keyword>
<accession>A0A974WKX4</accession>
<dbReference type="RefSeq" id="WP_205721774.1">
    <property type="nucleotide sequence ID" value="NZ_CP070608.1"/>
</dbReference>
<name>A0A974WKX4_9BACT</name>
<dbReference type="Proteomes" id="UP000662783">
    <property type="component" value="Chromosome"/>
</dbReference>
<feature type="region of interest" description="Disordered" evidence="1">
    <location>
        <begin position="30"/>
        <end position="50"/>
    </location>
</feature>
<dbReference type="EMBL" id="CP070608">
    <property type="protein sequence ID" value="QSE97263.1"/>
    <property type="molecule type" value="Genomic_DNA"/>
</dbReference>
<protein>
    <submittedName>
        <fullName evidence="2">Uncharacterized protein</fullName>
    </submittedName>
</protein>
<evidence type="ECO:0000313" key="3">
    <source>
        <dbReference type="Proteomes" id="UP000662783"/>
    </source>
</evidence>
<gene>
    <name evidence="2" type="ORF">JR347_16990</name>
</gene>
<reference evidence="2" key="1">
    <citation type="submission" date="2021-02" db="EMBL/GenBank/DDBJ databases">
        <title>Fulvivirga sp. S481 isolated from sea water.</title>
        <authorList>
            <person name="Bae S.S."/>
            <person name="Baek K."/>
        </authorList>
    </citation>
    <scope>NUCLEOTIDE SEQUENCE</scope>
    <source>
        <strain evidence="2">S481</strain>
    </source>
</reference>
<proteinExistence type="predicted"/>
<organism evidence="2 3">
    <name type="scientific">Fulvivirga lutea</name>
    <dbReference type="NCBI Taxonomy" id="2810512"/>
    <lineage>
        <taxon>Bacteria</taxon>
        <taxon>Pseudomonadati</taxon>
        <taxon>Bacteroidota</taxon>
        <taxon>Cytophagia</taxon>
        <taxon>Cytophagales</taxon>
        <taxon>Fulvivirgaceae</taxon>
        <taxon>Fulvivirga</taxon>
    </lineage>
</organism>
<evidence type="ECO:0000313" key="2">
    <source>
        <dbReference type="EMBL" id="QSE97263.1"/>
    </source>
</evidence>
<dbReference type="AlphaFoldDB" id="A0A974WKX4"/>
<evidence type="ECO:0000256" key="1">
    <source>
        <dbReference type="SAM" id="MobiDB-lite"/>
    </source>
</evidence>
<dbReference type="KEGG" id="fuv:JR347_16990"/>